<dbReference type="InterPro" id="IPR002104">
    <property type="entry name" value="Integrase_catalytic"/>
</dbReference>
<dbReference type="GO" id="GO:0006310">
    <property type="term" value="P:DNA recombination"/>
    <property type="evidence" value="ECO:0007669"/>
    <property type="project" value="UniProtKB-KW"/>
</dbReference>
<evidence type="ECO:0000313" key="5">
    <source>
        <dbReference type="EMBL" id="QGY41567.1"/>
    </source>
</evidence>
<dbReference type="InterPro" id="IPR013762">
    <property type="entry name" value="Integrase-like_cat_sf"/>
</dbReference>
<keyword evidence="3" id="KW-0233">DNA recombination</keyword>
<dbReference type="PANTHER" id="PTHR30349:SF41">
    <property type="entry name" value="INTEGRASE_RECOMBINASE PROTEIN MJ0367-RELATED"/>
    <property type="match status" value="1"/>
</dbReference>
<evidence type="ECO:0000313" key="6">
    <source>
        <dbReference type="Proteomes" id="UP000428328"/>
    </source>
</evidence>
<proteinExistence type="inferred from homology"/>
<dbReference type="RefSeq" id="WP_158949969.1">
    <property type="nucleotide sequence ID" value="NZ_CP046400.1"/>
</dbReference>
<reference evidence="5 6" key="1">
    <citation type="submission" date="2019-11" db="EMBL/GenBank/DDBJ databases">
        <authorList>
            <person name="Zheng R.K."/>
            <person name="Sun C.M."/>
        </authorList>
    </citation>
    <scope>NUCLEOTIDE SEQUENCE [LARGE SCALE GENOMIC DNA]</scope>
    <source>
        <strain evidence="5 6">SRB007</strain>
    </source>
</reference>
<dbReference type="GO" id="GO:0003677">
    <property type="term" value="F:DNA binding"/>
    <property type="evidence" value="ECO:0007669"/>
    <property type="project" value="UniProtKB-KW"/>
</dbReference>
<dbReference type="Gene3D" id="1.10.443.10">
    <property type="entry name" value="Intergrase catalytic core"/>
    <property type="match status" value="1"/>
</dbReference>
<evidence type="ECO:0000256" key="3">
    <source>
        <dbReference type="ARBA" id="ARBA00023172"/>
    </source>
</evidence>
<evidence type="ECO:0000256" key="1">
    <source>
        <dbReference type="ARBA" id="ARBA00008857"/>
    </source>
</evidence>
<dbReference type="SUPFAM" id="SSF56349">
    <property type="entry name" value="DNA breaking-rejoining enzymes"/>
    <property type="match status" value="1"/>
</dbReference>
<keyword evidence="6" id="KW-1185">Reference proteome</keyword>
<gene>
    <name evidence="5" type="ORF">GM415_16040</name>
</gene>
<dbReference type="PROSITE" id="PS51898">
    <property type="entry name" value="TYR_RECOMBINASE"/>
    <property type="match status" value="1"/>
</dbReference>
<keyword evidence="2" id="KW-0238">DNA-binding</keyword>
<organism evidence="5 6">
    <name type="scientific">Pseudodesulfovibrio cashew</name>
    <dbReference type="NCBI Taxonomy" id="2678688"/>
    <lineage>
        <taxon>Bacteria</taxon>
        <taxon>Pseudomonadati</taxon>
        <taxon>Thermodesulfobacteriota</taxon>
        <taxon>Desulfovibrionia</taxon>
        <taxon>Desulfovibrionales</taxon>
        <taxon>Desulfovibrionaceae</taxon>
    </lineage>
</organism>
<sequence length="206" mass="23563">MKGCRPLTEAEVRRVLTSFSGRYEVRNRCLFILGVLCGFRISEMLSLRIKDVVARRLVRRRVKVPKRNMKGSKEGRTAFLPPEGQQAVLDLIRALEYPAPDDFLFRSQRRGNRAISPSQAHRVLVSCFESCGVVDQVSTHSMRKTFADRMYTYFLQRVADGEKVDAFTETSLALGHRDPASTRHYLSFRDNERCEAAKAIGRALYD</sequence>
<dbReference type="Pfam" id="PF00589">
    <property type="entry name" value="Phage_integrase"/>
    <property type="match status" value="1"/>
</dbReference>
<comment type="similarity">
    <text evidence="1">Belongs to the 'phage' integrase family.</text>
</comment>
<dbReference type="Proteomes" id="UP000428328">
    <property type="component" value="Chromosome"/>
</dbReference>
<dbReference type="PANTHER" id="PTHR30349">
    <property type="entry name" value="PHAGE INTEGRASE-RELATED"/>
    <property type="match status" value="1"/>
</dbReference>
<name>A0A6I6JN58_9BACT</name>
<evidence type="ECO:0000259" key="4">
    <source>
        <dbReference type="PROSITE" id="PS51898"/>
    </source>
</evidence>
<dbReference type="InterPro" id="IPR011010">
    <property type="entry name" value="DNA_brk_join_enz"/>
</dbReference>
<dbReference type="EMBL" id="CP046400">
    <property type="protein sequence ID" value="QGY41567.1"/>
    <property type="molecule type" value="Genomic_DNA"/>
</dbReference>
<feature type="domain" description="Tyr recombinase" evidence="4">
    <location>
        <begin position="2"/>
        <end position="199"/>
    </location>
</feature>
<accession>A0A6I6JN58</accession>
<protein>
    <submittedName>
        <fullName evidence="5">Tyrosine-type recombinase/integrase</fullName>
    </submittedName>
</protein>
<dbReference type="InterPro" id="IPR050090">
    <property type="entry name" value="Tyrosine_recombinase_XerCD"/>
</dbReference>
<dbReference type="AlphaFoldDB" id="A0A6I6JN58"/>
<dbReference type="KEGG" id="psel:GM415_16040"/>
<evidence type="ECO:0000256" key="2">
    <source>
        <dbReference type="ARBA" id="ARBA00023125"/>
    </source>
</evidence>
<dbReference type="GO" id="GO:0015074">
    <property type="term" value="P:DNA integration"/>
    <property type="evidence" value="ECO:0007669"/>
    <property type="project" value="InterPro"/>
</dbReference>